<dbReference type="VEuPathDB" id="AmoebaDB:NF0004210"/>
<accession>A0A6A5BDL8</accession>
<dbReference type="VEuPathDB" id="AmoebaDB:NfTy_087540"/>
<evidence type="ECO:0000256" key="1">
    <source>
        <dbReference type="SAM" id="MobiDB-lite"/>
    </source>
</evidence>
<dbReference type="EMBL" id="VFQX01000072">
    <property type="protein sequence ID" value="KAF0972018.1"/>
    <property type="molecule type" value="Genomic_DNA"/>
</dbReference>
<gene>
    <name evidence="3" type="ORF">FDP41_009714</name>
</gene>
<evidence type="ECO:0000313" key="3">
    <source>
        <dbReference type="EMBL" id="KAF0972018.1"/>
    </source>
</evidence>
<keyword evidence="4" id="KW-1185">Reference proteome</keyword>
<dbReference type="AlphaFoldDB" id="A0A6A5BDL8"/>
<feature type="compositionally biased region" description="Low complexity" evidence="1">
    <location>
        <begin position="1"/>
        <end position="20"/>
    </location>
</feature>
<sequence>MTPRTSPSSLTSSSNNQESRSNSEQDSIKLEASPSKESESDDVARRGVQERKVDSKLLIARLRNEVRPSVPFQFKSLWLVFLLLIFIVLGLRLLTSDRDFLYWKPELHKSLLKKANLPLNGQDPLFNMTKRTLVAFKPLLAKIVPSFHDNILQNQKFQKWLLKSTGNET</sequence>
<dbReference type="RefSeq" id="XP_044556733.1">
    <property type="nucleotide sequence ID" value="XM_044713702.1"/>
</dbReference>
<proteinExistence type="predicted"/>
<dbReference type="VEuPathDB" id="AmoebaDB:FDP41_009714"/>
<organism evidence="3 4">
    <name type="scientific">Naegleria fowleri</name>
    <name type="common">Brain eating amoeba</name>
    <dbReference type="NCBI Taxonomy" id="5763"/>
    <lineage>
        <taxon>Eukaryota</taxon>
        <taxon>Discoba</taxon>
        <taxon>Heterolobosea</taxon>
        <taxon>Tetramitia</taxon>
        <taxon>Eutetramitia</taxon>
        <taxon>Vahlkampfiidae</taxon>
        <taxon>Naegleria</taxon>
    </lineage>
</organism>
<reference evidence="3 4" key="1">
    <citation type="journal article" date="2019" name="Sci. Rep.">
        <title>Nanopore sequencing improves the draft genome of the human pathogenic amoeba Naegleria fowleri.</title>
        <authorList>
            <person name="Liechti N."/>
            <person name="Schurch N."/>
            <person name="Bruggmann R."/>
            <person name="Wittwer M."/>
        </authorList>
    </citation>
    <scope>NUCLEOTIDE SEQUENCE [LARGE SCALE GENOMIC DNA]</scope>
    <source>
        <strain evidence="3 4">ATCC 30894</strain>
    </source>
</reference>
<keyword evidence="2" id="KW-0812">Transmembrane</keyword>
<comment type="caution">
    <text evidence="3">The sequence shown here is derived from an EMBL/GenBank/DDBJ whole genome shotgun (WGS) entry which is preliminary data.</text>
</comment>
<feature type="compositionally biased region" description="Basic and acidic residues" evidence="1">
    <location>
        <begin position="21"/>
        <end position="47"/>
    </location>
</feature>
<keyword evidence="2" id="KW-1133">Transmembrane helix</keyword>
<feature type="region of interest" description="Disordered" evidence="1">
    <location>
        <begin position="1"/>
        <end position="47"/>
    </location>
</feature>
<dbReference type="GeneID" id="68116929"/>
<evidence type="ECO:0000256" key="2">
    <source>
        <dbReference type="SAM" id="Phobius"/>
    </source>
</evidence>
<evidence type="ECO:0000313" key="4">
    <source>
        <dbReference type="Proteomes" id="UP000444721"/>
    </source>
</evidence>
<name>A0A6A5BDL8_NAEFO</name>
<keyword evidence="2" id="KW-0472">Membrane</keyword>
<dbReference type="Proteomes" id="UP000444721">
    <property type="component" value="Unassembled WGS sequence"/>
</dbReference>
<feature type="transmembrane region" description="Helical" evidence="2">
    <location>
        <begin position="76"/>
        <end position="94"/>
    </location>
</feature>
<protein>
    <submittedName>
        <fullName evidence="3">Uncharacterized protein</fullName>
    </submittedName>
</protein>